<comment type="caution">
    <text evidence="2">The sequence shown here is derived from an EMBL/GenBank/DDBJ whole genome shotgun (WGS) entry which is preliminary data.</text>
</comment>
<feature type="signal peptide" evidence="1">
    <location>
        <begin position="1"/>
        <end position="17"/>
    </location>
</feature>
<evidence type="ECO:0000313" key="2">
    <source>
        <dbReference type="EMBL" id="KAH7021570.1"/>
    </source>
</evidence>
<keyword evidence="3" id="KW-1185">Reference proteome</keyword>
<dbReference type="Proteomes" id="UP000756346">
    <property type="component" value="Unassembled WGS sequence"/>
</dbReference>
<feature type="chain" id="PRO_5040357543" evidence="1">
    <location>
        <begin position="18"/>
        <end position="129"/>
    </location>
</feature>
<sequence length="129" mass="14361">MKLSLALIPLLSLGITAAPVEDAKNLGAPVTPREDANILDKRDLRCKIVGADEVNCRKGYYLSTKVVRKLKRNSIYTFDCFHKGDSVIIDGVPNSSWQYLPLYGCFVNGHYTDSECTSVALGRCLWDDF</sequence>
<keyword evidence="1" id="KW-0732">Signal</keyword>
<evidence type="ECO:0000256" key="1">
    <source>
        <dbReference type="SAM" id="SignalP"/>
    </source>
</evidence>
<dbReference type="OrthoDB" id="2251794at2759"/>
<evidence type="ECO:0000313" key="3">
    <source>
        <dbReference type="Proteomes" id="UP000756346"/>
    </source>
</evidence>
<accession>A0A9P8XYW9</accession>
<dbReference type="EMBL" id="JAGTJQ010000010">
    <property type="protein sequence ID" value="KAH7021570.1"/>
    <property type="molecule type" value="Genomic_DNA"/>
</dbReference>
<dbReference type="AlphaFoldDB" id="A0A9P8XYW9"/>
<dbReference type="GeneID" id="70184929"/>
<dbReference type="RefSeq" id="XP_046007771.1">
    <property type="nucleotide sequence ID" value="XM_046155383.1"/>
</dbReference>
<organism evidence="2 3">
    <name type="scientific">Microdochium trichocladiopsis</name>
    <dbReference type="NCBI Taxonomy" id="1682393"/>
    <lineage>
        <taxon>Eukaryota</taxon>
        <taxon>Fungi</taxon>
        <taxon>Dikarya</taxon>
        <taxon>Ascomycota</taxon>
        <taxon>Pezizomycotina</taxon>
        <taxon>Sordariomycetes</taxon>
        <taxon>Xylariomycetidae</taxon>
        <taxon>Xylariales</taxon>
        <taxon>Microdochiaceae</taxon>
        <taxon>Microdochium</taxon>
    </lineage>
</organism>
<proteinExistence type="predicted"/>
<reference evidence="2" key="1">
    <citation type="journal article" date="2021" name="Nat. Commun.">
        <title>Genetic determinants of endophytism in the Arabidopsis root mycobiome.</title>
        <authorList>
            <person name="Mesny F."/>
            <person name="Miyauchi S."/>
            <person name="Thiergart T."/>
            <person name="Pickel B."/>
            <person name="Atanasova L."/>
            <person name="Karlsson M."/>
            <person name="Huettel B."/>
            <person name="Barry K.W."/>
            <person name="Haridas S."/>
            <person name="Chen C."/>
            <person name="Bauer D."/>
            <person name="Andreopoulos W."/>
            <person name="Pangilinan J."/>
            <person name="LaButti K."/>
            <person name="Riley R."/>
            <person name="Lipzen A."/>
            <person name="Clum A."/>
            <person name="Drula E."/>
            <person name="Henrissat B."/>
            <person name="Kohler A."/>
            <person name="Grigoriev I.V."/>
            <person name="Martin F.M."/>
            <person name="Hacquard S."/>
        </authorList>
    </citation>
    <scope>NUCLEOTIDE SEQUENCE</scope>
    <source>
        <strain evidence="2">MPI-CAGE-CH-0230</strain>
    </source>
</reference>
<name>A0A9P8XYW9_9PEZI</name>
<gene>
    <name evidence="2" type="ORF">B0I36DRAFT_334759</name>
</gene>
<protein>
    <submittedName>
        <fullName evidence="2">Uncharacterized protein</fullName>
    </submittedName>
</protein>